<feature type="transmembrane region" description="Helical" evidence="7">
    <location>
        <begin position="189"/>
        <end position="209"/>
    </location>
</feature>
<comment type="caution">
    <text evidence="9">The sequence shown here is derived from an EMBL/GenBank/DDBJ whole genome shotgun (WGS) entry which is preliminary data.</text>
</comment>
<feature type="transmembrane region" description="Helical" evidence="7">
    <location>
        <begin position="153"/>
        <end position="177"/>
    </location>
</feature>
<accession>A0A9P5HBA4</accession>
<feature type="transmembrane region" description="Helical" evidence="7">
    <location>
        <begin position="31"/>
        <end position="48"/>
    </location>
</feature>
<dbReference type="InterPro" id="IPR049326">
    <property type="entry name" value="Rhodopsin_dom_fungi"/>
</dbReference>
<feature type="transmembrane region" description="Helical" evidence="7">
    <location>
        <begin position="78"/>
        <end position="97"/>
    </location>
</feature>
<evidence type="ECO:0000256" key="3">
    <source>
        <dbReference type="ARBA" id="ARBA00022989"/>
    </source>
</evidence>
<comment type="subcellular location">
    <subcellularLocation>
        <location evidence="1">Membrane</location>
        <topology evidence="1">Multi-pass membrane protein</topology>
    </subcellularLocation>
</comment>
<reference evidence="9" key="1">
    <citation type="submission" date="2020-03" db="EMBL/GenBank/DDBJ databases">
        <title>Draft Genome Sequence of Cylindrodendrum hubeiense.</title>
        <authorList>
            <person name="Buettner E."/>
            <person name="Kellner H."/>
        </authorList>
    </citation>
    <scope>NUCLEOTIDE SEQUENCE</scope>
    <source>
        <strain evidence="9">IHI 201604</strain>
    </source>
</reference>
<gene>
    <name evidence="9" type="ORF">G7Z17_g3227</name>
</gene>
<feature type="region of interest" description="Disordered" evidence="6">
    <location>
        <begin position="265"/>
        <end position="307"/>
    </location>
</feature>
<feature type="domain" description="Rhodopsin" evidence="8">
    <location>
        <begin position="73"/>
        <end position="251"/>
    </location>
</feature>
<dbReference type="GO" id="GO:0016020">
    <property type="term" value="C:membrane"/>
    <property type="evidence" value="ECO:0007669"/>
    <property type="project" value="UniProtKB-SubCell"/>
</dbReference>
<proteinExistence type="inferred from homology"/>
<name>A0A9P5HBA4_9HYPO</name>
<comment type="similarity">
    <text evidence="5">Belongs to the SAT4 family.</text>
</comment>
<dbReference type="Pfam" id="PF20684">
    <property type="entry name" value="Fung_rhodopsin"/>
    <property type="match status" value="1"/>
</dbReference>
<dbReference type="AlphaFoldDB" id="A0A9P5HBA4"/>
<evidence type="ECO:0000256" key="7">
    <source>
        <dbReference type="SAM" id="Phobius"/>
    </source>
</evidence>
<feature type="compositionally biased region" description="Polar residues" evidence="6">
    <location>
        <begin position="265"/>
        <end position="276"/>
    </location>
</feature>
<feature type="transmembrane region" description="Helical" evidence="7">
    <location>
        <begin position="221"/>
        <end position="241"/>
    </location>
</feature>
<evidence type="ECO:0000313" key="9">
    <source>
        <dbReference type="EMBL" id="KAF7554020.1"/>
    </source>
</evidence>
<sequence>MPMTNGVVTVLAAPEGYVVDFDHPQRQGVPQAYYVAGFGSAISLLFFAQRLYVKVCLAGGILVDDVLLIVSWDMYLAAPLYVICGSLAKVALLIFYLRLSPQRWFKMATWAAIVLISGYSVGIFFPLVFACRPIAMNWDITITDGVCLSKPTLYIATAVANIASDLVLFILPIRMVIKLQIPRRQKIGLLGIFCIGSLTIITSIARVYILPSLLTDADGTWVVSWASVWTIVEANMIITCASTPTLKKFFKHVAPKIIGESRYGSKTRTNEISQPPSRAIVPSSQSRRDRNNYSQFDPEERAGNDAYIMGPVTGRQDLRIMGGHAEEAVGWGDTDSEKGIVEAPPNKSILQTTTVTVEYTNEQQR</sequence>
<evidence type="ECO:0000256" key="4">
    <source>
        <dbReference type="ARBA" id="ARBA00023136"/>
    </source>
</evidence>
<keyword evidence="10" id="KW-1185">Reference proteome</keyword>
<dbReference type="InterPro" id="IPR052337">
    <property type="entry name" value="SAT4-like"/>
</dbReference>
<keyword evidence="2 7" id="KW-0812">Transmembrane</keyword>
<keyword evidence="3 7" id="KW-1133">Transmembrane helix</keyword>
<evidence type="ECO:0000256" key="1">
    <source>
        <dbReference type="ARBA" id="ARBA00004141"/>
    </source>
</evidence>
<evidence type="ECO:0000313" key="10">
    <source>
        <dbReference type="Proteomes" id="UP000722485"/>
    </source>
</evidence>
<protein>
    <recommendedName>
        <fullName evidence="8">Rhodopsin domain-containing protein</fullName>
    </recommendedName>
</protein>
<dbReference type="EMBL" id="JAANBB010000038">
    <property type="protein sequence ID" value="KAF7554020.1"/>
    <property type="molecule type" value="Genomic_DNA"/>
</dbReference>
<dbReference type="Proteomes" id="UP000722485">
    <property type="component" value="Unassembled WGS sequence"/>
</dbReference>
<dbReference type="PANTHER" id="PTHR33048:SF124">
    <property type="entry name" value="INTEGRAL MEMBRANE PROTEIN"/>
    <property type="match status" value="1"/>
</dbReference>
<dbReference type="OrthoDB" id="5393606at2759"/>
<evidence type="ECO:0000256" key="6">
    <source>
        <dbReference type="SAM" id="MobiDB-lite"/>
    </source>
</evidence>
<keyword evidence="4 7" id="KW-0472">Membrane</keyword>
<dbReference type="PANTHER" id="PTHR33048">
    <property type="entry name" value="PTH11-LIKE INTEGRAL MEMBRANE PROTEIN (AFU_ORTHOLOGUE AFUA_5G11245)"/>
    <property type="match status" value="1"/>
</dbReference>
<feature type="transmembrane region" description="Helical" evidence="7">
    <location>
        <begin position="109"/>
        <end position="129"/>
    </location>
</feature>
<evidence type="ECO:0000259" key="8">
    <source>
        <dbReference type="Pfam" id="PF20684"/>
    </source>
</evidence>
<evidence type="ECO:0000256" key="5">
    <source>
        <dbReference type="ARBA" id="ARBA00038359"/>
    </source>
</evidence>
<organism evidence="9 10">
    <name type="scientific">Cylindrodendrum hubeiense</name>
    <dbReference type="NCBI Taxonomy" id="595255"/>
    <lineage>
        <taxon>Eukaryota</taxon>
        <taxon>Fungi</taxon>
        <taxon>Dikarya</taxon>
        <taxon>Ascomycota</taxon>
        <taxon>Pezizomycotina</taxon>
        <taxon>Sordariomycetes</taxon>
        <taxon>Hypocreomycetidae</taxon>
        <taxon>Hypocreales</taxon>
        <taxon>Nectriaceae</taxon>
        <taxon>Cylindrodendrum</taxon>
    </lineage>
</organism>
<evidence type="ECO:0000256" key="2">
    <source>
        <dbReference type="ARBA" id="ARBA00022692"/>
    </source>
</evidence>